<dbReference type="Gene3D" id="1.10.260.40">
    <property type="entry name" value="lambda repressor-like DNA-binding domains"/>
    <property type="match status" value="1"/>
</dbReference>
<dbReference type="EMBL" id="LUKJ01000003">
    <property type="protein sequence ID" value="KZN15915.1"/>
    <property type="molecule type" value="Genomic_DNA"/>
</dbReference>
<comment type="caution">
    <text evidence="2">The sequence shown here is derived from an EMBL/GenBank/DDBJ whole genome shotgun (WGS) entry which is preliminary data.</text>
</comment>
<dbReference type="Pfam" id="PF13560">
    <property type="entry name" value="HTH_31"/>
    <property type="match status" value="1"/>
</dbReference>
<gene>
    <name evidence="2" type="ORF">A1D17_06975</name>
</gene>
<dbReference type="AlphaFoldDB" id="A0A166MMB4"/>
<dbReference type="InterPro" id="IPR010982">
    <property type="entry name" value="Lambda_DNA-bd_dom_sf"/>
</dbReference>
<dbReference type="PROSITE" id="PS50943">
    <property type="entry name" value="HTH_CROC1"/>
    <property type="match status" value="1"/>
</dbReference>
<dbReference type="RefSeq" id="WP_063341198.1">
    <property type="nucleotide sequence ID" value="NZ_LUKJ01000003.1"/>
</dbReference>
<name>A0A166MMB4_PSEFL</name>
<dbReference type="OrthoDB" id="6006530at2"/>
<dbReference type="GO" id="GO:0003677">
    <property type="term" value="F:DNA binding"/>
    <property type="evidence" value="ECO:0007669"/>
    <property type="project" value="InterPro"/>
</dbReference>
<reference evidence="3" key="1">
    <citation type="submission" date="2016-03" db="EMBL/GenBank/DDBJ databases">
        <authorList>
            <person name="Ray J."/>
            <person name="Price M."/>
            <person name="Deutschbauer A."/>
        </authorList>
    </citation>
    <scope>NUCLEOTIDE SEQUENCE [LARGE SCALE GENOMIC DNA]</scope>
    <source>
        <strain evidence="3">FW300-N1B4</strain>
    </source>
</reference>
<evidence type="ECO:0000313" key="3">
    <source>
        <dbReference type="Proteomes" id="UP000076489"/>
    </source>
</evidence>
<evidence type="ECO:0000259" key="1">
    <source>
        <dbReference type="PROSITE" id="PS50943"/>
    </source>
</evidence>
<reference evidence="2 3" key="2">
    <citation type="journal article" date="2018" name="Nature">
        <title>Mutant phenotypes for thousands of bacterial genes of unknown function.</title>
        <authorList>
            <person name="Price M.N."/>
            <person name="Wetmore K.M."/>
            <person name="Waters R.J."/>
            <person name="Callaghan M."/>
            <person name="Ray J."/>
            <person name="Liu H."/>
            <person name="Kuehl J.V."/>
            <person name="Melnyk R.A."/>
            <person name="Lamson J.S."/>
            <person name="Suh Y."/>
            <person name="Carlson H.K."/>
            <person name="Esquivel Z."/>
            <person name="Sadeeshkumar H."/>
            <person name="Chakraborty R."/>
            <person name="Zane G.M."/>
            <person name="Rubin B.E."/>
            <person name="Wall J.D."/>
            <person name="Visel A."/>
            <person name="Bristow J."/>
            <person name="Blow M.J."/>
            <person name="Arkin A.P."/>
            <person name="Deutschbauer A.M."/>
        </authorList>
    </citation>
    <scope>NUCLEOTIDE SEQUENCE [LARGE SCALE GENOMIC DNA]</scope>
    <source>
        <strain evidence="2 3">FW300-N1B4</strain>
    </source>
</reference>
<sequence>MTTSTLSIRLKHARLSAGLSQEELGIRIGLEPASASTRMNRYELGKRVPAPELIERVAVELDLPAAYFYAYRHDEAELLERYYRLSESGKERLMAYLNKLE</sequence>
<protein>
    <submittedName>
        <fullName evidence="2">Transcriptional regulator</fullName>
    </submittedName>
</protein>
<proteinExistence type="predicted"/>
<dbReference type="InterPro" id="IPR001387">
    <property type="entry name" value="Cro/C1-type_HTH"/>
</dbReference>
<dbReference type="SUPFAM" id="SSF47413">
    <property type="entry name" value="lambda repressor-like DNA-binding domains"/>
    <property type="match status" value="1"/>
</dbReference>
<accession>A0A166MMB4</accession>
<feature type="domain" description="HTH cro/C1-type" evidence="1">
    <location>
        <begin position="10"/>
        <end position="68"/>
    </location>
</feature>
<dbReference type="SMART" id="SM00530">
    <property type="entry name" value="HTH_XRE"/>
    <property type="match status" value="1"/>
</dbReference>
<organism evidence="2 3">
    <name type="scientific">Pseudomonas fluorescens</name>
    <dbReference type="NCBI Taxonomy" id="294"/>
    <lineage>
        <taxon>Bacteria</taxon>
        <taxon>Pseudomonadati</taxon>
        <taxon>Pseudomonadota</taxon>
        <taxon>Gammaproteobacteria</taxon>
        <taxon>Pseudomonadales</taxon>
        <taxon>Pseudomonadaceae</taxon>
        <taxon>Pseudomonas</taxon>
    </lineage>
</organism>
<evidence type="ECO:0000313" key="2">
    <source>
        <dbReference type="EMBL" id="KZN15915.1"/>
    </source>
</evidence>
<dbReference type="CDD" id="cd00093">
    <property type="entry name" value="HTH_XRE"/>
    <property type="match status" value="1"/>
</dbReference>
<dbReference type="Proteomes" id="UP000076489">
    <property type="component" value="Unassembled WGS sequence"/>
</dbReference>